<gene>
    <name evidence="2" type="ORF">ACU52_07995</name>
</gene>
<evidence type="ECO:0000313" key="2">
    <source>
        <dbReference type="EMBL" id="KOO68452.1"/>
    </source>
</evidence>
<name>A0A8E1URP9_9BACT</name>
<proteinExistence type="predicted"/>
<feature type="transmembrane region" description="Helical" evidence="1">
    <location>
        <begin position="43"/>
        <end position="60"/>
    </location>
</feature>
<evidence type="ECO:0000256" key="1">
    <source>
        <dbReference type="SAM" id="Phobius"/>
    </source>
</evidence>
<reference evidence="2 3" key="1">
    <citation type="submission" date="2015-06" db="EMBL/GenBank/DDBJ databases">
        <title>Prevotella sp. 109, sp. nov., a novel member of the family Prevotellaceae isolated from human faeces.</title>
        <authorList>
            <person name="Shkoporov A.N."/>
            <person name="Chaplin A.V."/>
            <person name="Kafarskaia L.I."/>
            <person name="Efimov B.A."/>
        </authorList>
    </citation>
    <scope>NUCLEOTIDE SEQUENCE [LARGE SCALE GENOMIC DNA]</scope>
    <source>
        <strain evidence="2 3">109</strain>
    </source>
</reference>
<dbReference type="Proteomes" id="UP000036951">
    <property type="component" value="Unassembled WGS sequence"/>
</dbReference>
<dbReference type="OrthoDB" id="1524985at2"/>
<dbReference type="PANTHER" id="PTHR28008">
    <property type="entry name" value="DOMAIN PROTEIN, PUTATIVE (AFU_ORTHOLOGUE AFUA_3G10980)-RELATED"/>
    <property type="match status" value="1"/>
</dbReference>
<keyword evidence="1" id="KW-0812">Transmembrane</keyword>
<protein>
    <recommendedName>
        <fullName evidence="4">VanZ-like protein</fullName>
    </recommendedName>
</protein>
<dbReference type="EMBL" id="LFQU01000013">
    <property type="protein sequence ID" value="KOO68452.1"/>
    <property type="molecule type" value="Genomic_DNA"/>
</dbReference>
<accession>A0A8E1URP9</accession>
<feature type="transmembrane region" description="Helical" evidence="1">
    <location>
        <begin position="103"/>
        <end position="124"/>
    </location>
</feature>
<evidence type="ECO:0008006" key="4">
    <source>
        <dbReference type="Google" id="ProtNLM"/>
    </source>
</evidence>
<dbReference type="PANTHER" id="PTHR28008:SF1">
    <property type="entry name" value="DOMAIN PROTEIN, PUTATIVE (AFU_ORTHOLOGUE AFUA_3G10980)-RELATED"/>
    <property type="match status" value="1"/>
</dbReference>
<sequence length="130" mass="15016">MRLRQPQVKKYPFSYLFLATIWILCFCYPPRTPLDNVAFIDKWVHIVMYAGTCTTIWIEYLRHHKTPETMKLFIWAWLAPVMMSGLIEILQENCTGGRRSGDWLDFAANATGVTLAAVIGILLARSRARH</sequence>
<dbReference type="AlphaFoldDB" id="A0A8E1URP9"/>
<keyword evidence="1" id="KW-1133">Transmembrane helix</keyword>
<comment type="caution">
    <text evidence="2">The sequence shown here is derived from an EMBL/GenBank/DDBJ whole genome shotgun (WGS) entry which is preliminary data.</text>
</comment>
<evidence type="ECO:0000313" key="3">
    <source>
        <dbReference type="Proteomes" id="UP000036951"/>
    </source>
</evidence>
<keyword evidence="3" id="KW-1185">Reference proteome</keyword>
<feature type="transmembrane region" description="Helical" evidence="1">
    <location>
        <begin position="72"/>
        <end position="91"/>
    </location>
</feature>
<organism evidence="2 3">
    <name type="scientific">Xylanibacter rarus</name>
    <dbReference type="NCBI Taxonomy" id="1676614"/>
    <lineage>
        <taxon>Bacteria</taxon>
        <taxon>Pseudomonadati</taxon>
        <taxon>Bacteroidota</taxon>
        <taxon>Bacteroidia</taxon>
        <taxon>Bacteroidales</taxon>
        <taxon>Prevotellaceae</taxon>
        <taxon>Xylanibacter</taxon>
    </lineage>
</organism>
<dbReference type="RefSeq" id="WP_053398413.1">
    <property type="nucleotide sequence ID" value="NZ_DBFJNZ010000049.1"/>
</dbReference>
<keyword evidence="1" id="KW-0472">Membrane</keyword>
<feature type="transmembrane region" description="Helical" evidence="1">
    <location>
        <begin position="12"/>
        <end position="31"/>
    </location>
</feature>